<dbReference type="AlphaFoldDB" id="A0A1W0WYW5"/>
<organism evidence="3 4">
    <name type="scientific">Hypsibius exemplaris</name>
    <name type="common">Freshwater tardigrade</name>
    <dbReference type="NCBI Taxonomy" id="2072580"/>
    <lineage>
        <taxon>Eukaryota</taxon>
        <taxon>Metazoa</taxon>
        <taxon>Ecdysozoa</taxon>
        <taxon>Tardigrada</taxon>
        <taxon>Eutardigrada</taxon>
        <taxon>Parachela</taxon>
        <taxon>Hypsibioidea</taxon>
        <taxon>Hypsibiidae</taxon>
        <taxon>Hypsibius</taxon>
    </lineage>
</organism>
<feature type="domain" description="COMM" evidence="2">
    <location>
        <begin position="22"/>
        <end position="105"/>
    </location>
</feature>
<gene>
    <name evidence="3" type="ORF">BV898_05675</name>
</gene>
<dbReference type="Proteomes" id="UP000192578">
    <property type="component" value="Unassembled WGS sequence"/>
</dbReference>
<dbReference type="Pfam" id="PF07258">
    <property type="entry name" value="COMM_domain"/>
    <property type="match status" value="1"/>
</dbReference>
<evidence type="ECO:0000256" key="1">
    <source>
        <dbReference type="SAM" id="MobiDB-lite"/>
    </source>
</evidence>
<sequence>MPENNTKATSDASGMSPIVFNGLKETEWRIGVTTSSSEASQLGQTFVQVKMIMETGVPSSSPSSPSSSSPSSSTEQIVQVEMSVPKFYAFLGEMEKVKASLGLFK</sequence>
<reference evidence="4" key="1">
    <citation type="submission" date="2017-01" db="EMBL/GenBank/DDBJ databases">
        <title>Comparative genomics of anhydrobiosis in the tardigrade Hypsibius dujardini.</title>
        <authorList>
            <person name="Yoshida Y."/>
            <person name="Koutsovoulos G."/>
            <person name="Laetsch D."/>
            <person name="Stevens L."/>
            <person name="Kumar S."/>
            <person name="Horikawa D."/>
            <person name="Ishino K."/>
            <person name="Komine S."/>
            <person name="Tomita M."/>
            <person name="Blaxter M."/>
            <person name="Arakawa K."/>
        </authorList>
    </citation>
    <scope>NUCLEOTIDE SEQUENCE [LARGE SCALE GENOMIC DNA]</scope>
    <source>
        <strain evidence="4">Z151</strain>
    </source>
</reference>
<feature type="region of interest" description="Disordered" evidence="1">
    <location>
        <begin position="55"/>
        <end position="76"/>
    </location>
</feature>
<feature type="compositionally biased region" description="Low complexity" evidence="1">
    <location>
        <begin position="58"/>
        <end position="73"/>
    </location>
</feature>
<evidence type="ECO:0000313" key="4">
    <source>
        <dbReference type="Proteomes" id="UP000192578"/>
    </source>
</evidence>
<dbReference type="EMBL" id="MTYJ01000031">
    <property type="protein sequence ID" value="OQV20389.1"/>
    <property type="molecule type" value="Genomic_DNA"/>
</dbReference>
<proteinExistence type="predicted"/>
<dbReference type="OrthoDB" id="76101at2759"/>
<dbReference type="InterPro" id="IPR017920">
    <property type="entry name" value="COMM"/>
</dbReference>
<dbReference type="PROSITE" id="PS51269">
    <property type="entry name" value="COMM"/>
    <property type="match status" value="1"/>
</dbReference>
<keyword evidence="4" id="KW-1185">Reference proteome</keyword>
<accession>A0A1W0WYW5</accession>
<comment type="caution">
    <text evidence="3">The sequence shown here is derived from an EMBL/GenBank/DDBJ whole genome shotgun (WGS) entry which is preliminary data.</text>
</comment>
<evidence type="ECO:0000259" key="2">
    <source>
        <dbReference type="PROSITE" id="PS51269"/>
    </source>
</evidence>
<name>A0A1W0WYW5_HYPEX</name>
<protein>
    <recommendedName>
        <fullName evidence="2">COMM domain-containing protein</fullName>
    </recommendedName>
</protein>
<evidence type="ECO:0000313" key="3">
    <source>
        <dbReference type="EMBL" id="OQV20389.1"/>
    </source>
</evidence>